<dbReference type="EMBL" id="ML208664">
    <property type="protein sequence ID" value="TFK61384.1"/>
    <property type="molecule type" value="Genomic_DNA"/>
</dbReference>
<gene>
    <name evidence="1" type="ORF">BDN72DRAFT_849717</name>
</gene>
<protein>
    <submittedName>
        <fullName evidence="1">Uncharacterized protein</fullName>
    </submittedName>
</protein>
<keyword evidence="2" id="KW-1185">Reference proteome</keyword>
<proteinExistence type="predicted"/>
<organism evidence="1 2">
    <name type="scientific">Pluteus cervinus</name>
    <dbReference type="NCBI Taxonomy" id="181527"/>
    <lineage>
        <taxon>Eukaryota</taxon>
        <taxon>Fungi</taxon>
        <taxon>Dikarya</taxon>
        <taxon>Basidiomycota</taxon>
        <taxon>Agaricomycotina</taxon>
        <taxon>Agaricomycetes</taxon>
        <taxon>Agaricomycetidae</taxon>
        <taxon>Agaricales</taxon>
        <taxon>Pluteineae</taxon>
        <taxon>Pluteaceae</taxon>
        <taxon>Pluteus</taxon>
    </lineage>
</organism>
<reference evidence="1 2" key="1">
    <citation type="journal article" date="2019" name="Nat. Ecol. Evol.">
        <title>Megaphylogeny resolves global patterns of mushroom evolution.</title>
        <authorList>
            <person name="Varga T."/>
            <person name="Krizsan K."/>
            <person name="Foldi C."/>
            <person name="Dima B."/>
            <person name="Sanchez-Garcia M."/>
            <person name="Sanchez-Ramirez S."/>
            <person name="Szollosi G.J."/>
            <person name="Szarkandi J.G."/>
            <person name="Papp V."/>
            <person name="Albert L."/>
            <person name="Andreopoulos W."/>
            <person name="Angelini C."/>
            <person name="Antonin V."/>
            <person name="Barry K.W."/>
            <person name="Bougher N.L."/>
            <person name="Buchanan P."/>
            <person name="Buyck B."/>
            <person name="Bense V."/>
            <person name="Catcheside P."/>
            <person name="Chovatia M."/>
            <person name="Cooper J."/>
            <person name="Damon W."/>
            <person name="Desjardin D."/>
            <person name="Finy P."/>
            <person name="Geml J."/>
            <person name="Haridas S."/>
            <person name="Hughes K."/>
            <person name="Justo A."/>
            <person name="Karasinski D."/>
            <person name="Kautmanova I."/>
            <person name="Kiss B."/>
            <person name="Kocsube S."/>
            <person name="Kotiranta H."/>
            <person name="LaButti K.M."/>
            <person name="Lechner B.E."/>
            <person name="Liimatainen K."/>
            <person name="Lipzen A."/>
            <person name="Lukacs Z."/>
            <person name="Mihaltcheva S."/>
            <person name="Morgado L.N."/>
            <person name="Niskanen T."/>
            <person name="Noordeloos M.E."/>
            <person name="Ohm R.A."/>
            <person name="Ortiz-Santana B."/>
            <person name="Ovrebo C."/>
            <person name="Racz N."/>
            <person name="Riley R."/>
            <person name="Savchenko A."/>
            <person name="Shiryaev A."/>
            <person name="Soop K."/>
            <person name="Spirin V."/>
            <person name="Szebenyi C."/>
            <person name="Tomsovsky M."/>
            <person name="Tulloss R.E."/>
            <person name="Uehling J."/>
            <person name="Grigoriev I.V."/>
            <person name="Vagvolgyi C."/>
            <person name="Papp T."/>
            <person name="Martin F.M."/>
            <person name="Miettinen O."/>
            <person name="Hibbett D.S."/>
            <person name="Nagy L.G."/>
        </authorList>
    </citation>
    <scope>NUCLEOTIDE SEQUENCE [LARGE SCALE GENOMIC DNA]</scope>
    <source>
        <strain evidence="1 2">NL-1719</strain>
    </source>
</reference>
<evidence type="ECO:0000313" key="2">
    <source>
        <dbReference type="Proteomes" id="UP000308600"/>
    </source>
</evidence>
<evidence type="ECO:0000313" key="1">
    <source>
        <dbReference type="EMBL" id="TFK61384.1"/>
    </source>
</evidence>
<name>A0ACD3A7V0_9AGAR</name>
<accession>A0ACD3A7V0</accession>
<dbReference type="Proteomes" id="UP000308600">
    <property type="component" value="Unassembled WGS sequence"/>
</dbReference>
<sequence>MLALDPTGKATDQYFDAVVAYAVAQNISNPYFPLDNNGATAQAQQEWLNDSMKQLIISVLNNDPKIDGTVRSSLHQDLDDFLQAEGIAKGATAEETANEAVVHMAELTAALVRVMSAIGPAFPALARCNGFKAATAVVNNVIGKLTKTGGFLFMKGALLLVTVAGYVYVAYSTFTHWNELSGAQRAIGIITVISMVTSAAAGSFQLYKDIKKWSSDRRTIDITPEEEAKAGQLDEKLEQVIESPANIEQVNEANVAAQNETVQQTYQNNVNEHEQAIESAEISESRGPSDLAPGDAIATEKEPPEDLPASARGPWKAFTTSEKVLKCINIAVGAAFTIAMSIDLKNNWDTYTDAGKALNVLQIVIQGLSVLVDAALLLGDALIGAGLVAAECTMMVALPVLGAILAVIGIVVALLLTFLGVVKPKDPPKTPVETFIDNTARPLINGLTAPPLLSLTYTVPGNLSAGSTAGFSITAKNNTAAAVTLTRSTLTLEVGNDDNALFSGPTTSWTVDSAFNTTKPLSKAGTVGASPPTISAAQITENDVNTGLNSYDVAVVGPATNGTSGPLVVEVGASVSISWLGTINKAGSTTMQIVETLISGDKCRLSPVINRV</sequence>